<organism evidence="1 2">
    <name type="scientific">Actinomadura violacea</name>
    <dbReference type="NCBI Taxonomy" id="2819934"/>
    <lineage>
        <taxon>Bacteria</taxon>
        <taxon>Bacillati</taxon>
        <taxon>Actinomycetota</taxon>
        <taxon>Actinomycetes</taxon>
        <taxon>Streptosporangiales</taxon>
        <taxon>Thermomonosporaceae</taxon>
        <taxon>Actinomadura</taxon>
    </lineage>
</organism>
<dbReference type="EMBL" id="JAGEPF010000002">
    <property type="protein sequence ID" value="MBO2456547.1"/>
    <property type="molecule type" value="Genomic_DNA"/>
</dbReference>
<reference evidence="1 2" key="1">
    <citation type="submission" date="2021-03" db="EMBL/GenBank/DDBJ databases">
        <title>Actinomadura violae sp. nov., isolated from lichen in Thailand.</title>
        <authorList>
            <person name="Kanchanasin P."/>
            <person name="Saeng-In P."/>
            <person name="Phongsopitanun W."/>
            <person name="Yuki M."/>
            <person name="Kudo T."/>
            <person name="Ohkuma M."/>
            <person name="Tanasupawat S."/>
        </authorList>
    </citation>
    <scope>NUCLEOTIDE SEQUENCE [LARGE SCALE GENOMIC DNA]</scope>
    <source>
        <strain evidence="1 2">LCR2-06</strain>
    </source>
</reference>
<accession>A0ABS3RIL3</accession>
<dbReference type="Proteomes" id="UP000680206">
    <property type="component" value="Unassembled WGS sequence"/>
</dbReference>
<sequence>MTLGAFEDTATFSAEPIHRAEADRFRELYGVTAWFGHHTRKWWALVDQRDLVEGTTPERLGEAIMAARRRAA</sequence>
<protein>
    <submittedName>
        <fullName evidence="1">Uncharacterized protein</fullName>
    </submittedName>
</protein>
<comment type="caution">
    <text evidence="1">The sequence shown here is derived from an EMBL/GenBank/DDBJ whole genome shotgun (WGS) entry which is preliminary data.</text>
</comment>
<gene>
    <name evidence="1" type="ORF">J4709_02945</name>
</gene>
<name>A0ABS3RIL3_9ACTN</name>
<proteinExistence type="predicted"/>
<keyword evidence="2" id="KW-1185">Reference proteome</keyword>
<dbReference type="RefSeq" id="WP_208236575.1">
    <property type="nucleotide sequence ID" value="NZ_JAGEPF010000002.1"/>
</dbReference>
<evidence type="ECO:0000313" key="2">
    <source>
        <dbReference type="Proteomes" id="UP000680206"/>
    </source>
</evidence>
<evidence type="ECO:0000313" key="1">
    <source>
        <dbReference type="EMBL" id="MBO2456547.1"/>
    </source>
</evidence>